<dbReference type="Pfam" id="PF00672">
    <property type="entry name" value="HAMP"/>
    <property type="match status" value="1"/>
</dbReference>
<dbReference type="PROSITE" id="PS50885">
    <property type="entry name" value="HAMP"/>
    <property type="match status" value="1"/>
</dbReference>
<dbReference type="SMART" id="SM00304">
    <property type="entry name" value="HAMP"/>
    <property type="match status" value="1"/>
</dbReference>
<organism evidence="7 8">
    <name type="scientific">Roseateles puraquae</name>
    <dbReference type="NCBI Taxonomy" id="431059"/>
    <lineage>
        <taxon>Bacteria</taxon>
        <taxon>Pseudomonadati</taxon>
        <taxon>Pseudomonadota</taxon>
        <taxon>Betaproteobacteria</taxon>
        <taxon>Burkholderiales</taxon>
        <taxon>Sphaerotilaceae</taxon>
        <taxon>Roseateles</taxon>
    </lineage>
</organism>
<feature type="domain" description="HAMP" evidence="5">
    <location>
        <begin position="316"/>
        <end position="369"/>
    </location>
</feature>
<evidence type="ECO:0000259" key="5">
    <source>
        <dbReference type="PROSITE" id="PS50885"/>
    </source>
</evidence>
<dbReference type="Proteomes" id="UP000197446">
    <property type="component" value="Unassembled WGS sequence"/>
</dbReference>
<dbReference type="InterPro" id="IPR003660">
    <property type="entry name" value="HAMP_dom"/>
</dbReference>
<evidence type="ECO:0000313" key="8">
    <source>
        <dbReference type="Proteomes" id="UP000197446"/>
    </source>
</evidence>
<dbReference type="AlphaFoldDB" id="A0A254N9Q5"/>
<dbReference type="PROSITE" id="PS50887">
    <property type="entry name" value="GGDEF"/>
    <property type="match status" value="1"/>
</dbReference>
<dbReference type="InterPro" id="IPR000160">
    <property type="entry name" value="GGDEF_dom"/>
</dbReference>
<feature type="domain" description="EAL" evidence="4">
    <location>
        <begin position="786"/>
        <end position="1042"/>
    </location>
</feature>
<dbReference type="SMART" id="SM00091">
    <property type="entry name" value="PAS"/>
    <property type="match status" value="2"/>
</dbReference>
<dbReference type="Pfam" id="PF13426">
    <property type="entry name" value="PAS_9"/>
    <property type="match status" value="1"/>
</dbReference>
<dbReference type="SMART" id="SM00267">
    <property type="entry name" value="GGDEF"/>
    <property type="match status" value="1"/>
</dbReference>
<dbReference type="Gene3D" id="3.20.20.450">
    <property type="entry name" value="EAL domain"/>
    <property type="match status" value="1"/>
</dbReference>
<dbReference type="Gene3D" id="3.30.450.20">
    <property type="entry name" value="PAS domain"/>
    <property type="match status" value="1"/>
</dbReference>
<dbReference type="InterPro" id="IPR052155">
    <property type="entry name" value="Biofilm_reg_signaling"/>
</dbReference>
<dbReference type="PROSITE" id="PS50883">
    <property type="entry name" value="EAL"/>
    <property type="match status" value="1"/>
</dbReference>
<evidence type="ECO:0000259" key="4">
    <source>
        <dbReference type="PROSITE" id="PS50883"/>
    </source>
</evidence>
<dbReference type="InterPro" id="IPR029787">
    <property type="entry name" value="Nucleotide_cyclase"/>
</dbReference>
<evidence type="ECO:0000259" key="6">
    <source>
        <dbReference type="PROSITE" id="PS50887"/>
    </source>
</evidence>
<keyword evidence="1" id="KW-0812">Transmembrane</keyword>
<dbReference type="SMART" id="SM00086">
    <property type="entry name" value="PAC"/>
    <property type="match status" value="1"/>
</dbReference>
<gene>
    <name evidence="7" type="ORF">CDO81_20620</name>
</gene>
<proteinExistence type="predicted"/>
<feature type="transmembrane region" description="Helical" evidence="1">
    <location>
        <begin position="294"/>
        <end position="315"/>
    </location>
</feature>
<dbReference type="CDD" id="cd00130">
    <property type="entry name" value="PAS"/>
    <property type="match status" value="1"/>
</dbReference>
<dbReference type="NCBIfam" id="TIGR00254">
    <property type="entry name" value="GGDEF"/>
    <property type="match status" value="1"/>
</dbReference>
<dbReference type="SMART" id="SM00052">
    <property type="entry name" value="EAL"/>
    <property type="match status" value="1"/>
</dbReference>
<dbReference type="GO" id="GO:0007165">
    <property type="term" value="P:signal transduction"/>
    <property type="evidence" value="ECO:0007669"/>
    <property type="project" value="InterPro"/>
</dbReference>
<dbReference type="EMBL" id="NISI01000010">
    <property type="protein sequence ID" value="OWR02148.1"/>
    <property type="molecule type" value="Genomic_DNA"/>
</dbReference>
<dbReference type="InterPro" id="IPR035919">
    <property type="entry name" value="EAL_sf"/>
</dbReference>
<keyword evidence="1" id="KW-0472">Membrane</keyword>
<evidence type="ECO:0000259" key="2">
    <source>
        <dbReference type="PROSITE" id="PS50112"/>
    </source>
</evidence>
<dbReference type="NCBIfam" id="TIGR00229">
    <property type="entry name" value="sensory_box"/>
    <property type="match status" value="1"/>
</dbReference>
<feature type="transmembrane region" description="Helical" evidence="1">
    <location>
        <begin position="20"/>
        <end position="37"/>
    </location>
</feature>
<dbReference type="InterPro" id="IPR000700">
    <property type="entry name" value="PAS-assoc_C"/>
</dbReference>
<evidence type="ECO:0000313" key="7">
    <source>
        <dbReference type="EMBL" id="OWR02148.1"/>
    </source>
</evidence>
<feature type="domain" description="PAC" evidence="3">
    <location>
        <begin position="558"/>
        <end position="611"/>
    </location>
</feature>
<dbReference type="PANTHER" id="PTHR44757:SF2">
    <property type="entry name" value="BIOFILM ARCHITECTURE MAINTENANCE PROTEIN MBAA"/>
    <property type="match status" value="1"/>
</dbReference>
<dbReference type="Gene3D" id="3.30.70.270">
    <property type="match status" value="1"/>
</dbReference>
<dbReference type="InterPro" id="IPR000014">
    <property type="entry name" value="PAS"/>
</dbReference>
<keyword evidence="1" id="KW-1133">Transmembrane helix</keyword>
<comment type="caution">
    <text evidence="7">The sequence shown here is derived from an EMBL/GenBank/DDBJ whole genome shotgun (WGS) entry which is preliminary data.</text>
</comment>
<dbReference type="PROSITE" id="PS50112">
    <property type="entry name" value="PAS"/>
    <property type="match status" value="1"/>
</dbReference>
<dbReference type="PROSITE" id="PS50113">
    <property type="entry name" value="PAC"/>
    <property type="match status" value="1"/>
</dbReference>
<sequence length="1058" mass="115433">MSKFVRWLGRLSVGRKLSLIYLLDLSAVIYVSGILIHEKLDAIDFTRKEVVGAAYTEAVRQHLMGALLGQPLASGPGSPLAEARAAHDDALKATEQAAAMQVQLDALAAVHEPSSARLPQPALATRARELLTTVANQSNLILDPDLDSYYVMSLVSLRYPELLQGMHEAQALATGAPGAARQVDLLTVAGRLTAVVQGIESDFLQARKAGDAALEAALAARHRALIDAIQAQEGLLRALAKGGDDPGRDMATSAALTDAFAHGQQALDQAWADGLQQMQRLLAQRVDGLYRKMALHLGTALALLLAILSLVYLVASQIARPLRDLATVAEAVRQTSDYTRRAQWHSSDEIGRLFNAFNAMLAQLDEDRLVQQELAATARAADAQKALLEASPIPLMVTSVPDHHILHLNEPARPWLGDISRDPWRQALEPGVRARFFQRLADRGAVDEFEVRWRSGRDTAWAVLSARRLEFQGQDAVLTAFTPINVLKVMEQRLELWAKVFEASSEGITIMDAQRRIVSVNAAFCRHTGYEFYEVVGEALDALIDGPGPVWDVGSDGWQGEVQLRRQSGDTFPAWLMVSAVREGGGGEAAHYIGIAIDITDRKAKEERIRFLAQHDVLTELPNRALCQIRLGEALAEARRTGERLAVLFIDLDRFKLVNDTLGHHIGDGLLRTVARRLQLAVRGEDTVSRLGGDEFVIVLRNVGSREELDVLVHQRLIPAVRAPMVVEGHSLHASCSVGGALFPEDALEQDELMRRADAAMYEAKAAGRDTARYFSVETDQRISARQAMEAQLRQAVANGEFTLAFQPRLCAHTSRLLGAEALLRWDNPVLGAVPPAEFIGLAEETGLIQAIGAWVLQRACQQWRAMTEIEPALDGLHLSVNLSVAQLADTLLVPQVQSALTRAGLPPACLELELTESHLMDNPEQAQQQLAALKALGVLVSIDDFGTGYSSFAYLKRFDLDKLKIDQSFVRGMLDDEAARAIVQAIIGLGHTLHLSVVAEGVETLAAAHALAALGCDELQGYGFGRPMAQDDFLRWVQGWSAGHERRRHRPEASAAA</sequence>
<dbReference type="Gene3D" id="6.10.340.10">
    <property type="match status" value="1"/>
</dbReference>
<feature type="domain" description="PAS" evidence="2">
    <location>
        <begin position="493"/>
        <end position="540"/>
    </location>
</feature>
<dbReference type="CDD" id="cd01948">
    <property type="entry name" value="EAL"/>
    <property type="match status" value="1"/>
</dbReference>
<dbReference type="RefSeq" id="WP_088485125.1">
    <property type="nucleotide sequence ID" value="NZ_NISI01000010.1"/>
</dbReference>
<reference evidence="7 8" key="1">
    <citation type="journal article" date="2007" name="Int. J. Syst. Evol. Microbiol.">
        <title>Description of Pelomonas aquatica sp. nov. and Pelomonas puraquae sp. nov., isolated from industrial and haemodialysis water.</title>
        <authorList>
            <person name="Gomila M."/>
            <person name="Bowien B."/>
            <person name="Falsen E."/>
            <person name="Moore E.R."/>
            <person name="Lalucat J."/>
        </authorList>
    </citation>
    <scope>NUCLEOTIDE SEQUENCE [LARGE SCALE GENOMIC DNA]</scope>
    <source>
        <strain evidence="7 8">CCUG 52769</strain>
    </source>
</reference>
<feature type="domain" description="GGDEF" evidence="6">
    <location>
        <begin position="643"/>
        <end position="777"/>
    </location>
</feature>
<dbReference type="Pfam" id="PF00990">
    <property type="entry name" value="GGDEF"/>
    <property type="match status" value="1"/>
</dbReference>
<dbReference type="CDD" id="cd01949">
    <property type="entry name" value="GGDEF"/>
    <property type="match status" value="1"/>
</dbReference>
<dbReference type="PANTHER" id="PTHR44757">
    <property type="entry name" value="DIGUANYLATE CYCLASE DGCP"/>
    <property type="match status" value="1"/>
</dbReference>
<keyword evidence="8" id="KW-1185">Reference proteome</keyword>
<protein>
    <submittedName>
        <fullName evidence="7">Sensor domain-containing diguanylate cyclase</fullName>
    </submittedName>
</protein>
<dbReference type="GO" id="GO:0016020">
    <property type="term" value="C:membrane"/>
    <property type="evidence" value="ECO:0007669"/>
    <property type="project" value="InterPro"/>
</dbReference>
<dbReference type="SUPFAM" id="SSF55785">
    <property type="entry name" value="PYP-like sensor domain (PAS domain)"/>
    <property type="match status" value="1"/>
</dbReference>
<dbReference type="SUPFAM" id="SSF55073">
    <property type="entry name" value="Nucleotide cyclase"/>
    <property type="match status" value="1"/>
</dbReference>
<name>A0A254N9Q5_9BURK</name>
<dbReference type="InterPro" id="IPR001610">
    <property type="entry name" value="PAC"/>
</dbReference>
<dbReference type="SUPFAM" id="SSF158472">
    <property type="entry name" value="HAMP domain-like"/>
    <property type="match status" value="1"/>
</dbReference>
<dbReference type="InterPro" id="IPR001633">
    <property type="entry name" value="EAL_dom"/>
</dbReference>
<dbReference type="SUPFAM" id="SSF141868">
    <property type="entry name" value="EAL domain-like"/>
    <property type="match status" value="1"/>
</dbReference>
<accession>A0A254N9Q5</accession>
<dbReference type="InterPro" id="IPR035965">
    <property type="entry name" value="PAS-like_dom_sf"/>
</dbReference>
<evidence type="ECO:0000259" key="3">
    <source>
        <dbReference type="PROSITE" id="PS50113"/>
    </source>
</evidence>
<dbReference type="OrthoDB" id="9813903at2"/>
<dbReference type="InterPro" id="IPR043128">
    <property type="entry name" value="Rev_trsase/Diguanyl_cyclase"/>
</dbReference>
<dbReference type="Pfam" id="PF00563">
    <property type="entry name" value="EAL"/>
    <property type="match status" value="1"/>
</dbReference>
<dbReference type="CDD" id="cd06225">
    <property type="entry name" value="HAMP"/>
    <property type="match status" value="1"/>
</dbReference>
<evidence type="ECO:0000256" key="1">
    <source>
        <dbReference type="SAM" id="Phobius"/>
    </source>
</evidence>